<dbReference type="Gene3D" id="3.40.710.10">
    <property type="entry name" value="DD-peptidase/beta-lactamase superfamily"/>
    <property type="match status" value="1"/>
</dbReference>
<dbReference type="SUPFAM" id="SSF56601">
    <property type="entry name" value="beta-lactamase/transpeptidase-like"/>
    <property type="match status" value="1"/>
</dbReference>
<dbReference type="EMBL" id="CAFBMK010000473">
    <property type="protein sequence ID" value="CAB4960223.1"/>
    <property type="molecule type" value="Genomic_DNA"/>
</dbReference>
<dbReference type="Pfam" id="PF00144">
    <property type="entry name" value="Beta-lactamase"/>
    <property type="match status" value="1"/>
</dbReference>
<dbReference type="InterPro" id="IPR012338">
    <property type="entry name" value="Beta-lactam/transpept-like"/>
</dbReference>
<protein>
    <submittedName>
        <fullName evidence="2">Unannotated protein</fullName>
    </submittedName>
</protein>
<organism evidence="2">
    <name type="scientific">freshwater metagenome</name>
    <dbReference type="NCBI Taxonomy" id="449393"/>
    <lineage>
        <taxon>unclassified sequences</taxon>
        <taxon>metagenomes</taxon>
        <taxon>ecological metagenomes</taxon>
    </lineage>
</organism>
<dbReference type="PANTHER" id="PTHR43283:SF3">
    <property type="entry name" value="BETA-LACTAMASE FAMILY PROTEIN (AFU_ORTHOLOGUE AFUA_5G07500)"/>
    <property type="match status" value="1"/>
</dbReference>
<evidence type="ECO:0000259" key="1">
    <source>
        <dbReference type="Pfam" id="PF00144"/>
    </source>
</evidence>
<dbReference type="InterPro" id="IPR001466">
    <property type="entry name" value="Beta-lactam-related"/>
</dbReference>
<evidence type="ECO:0000313" key="2">
    <source>
        <dbReference type="EMBL" id="CAB4960223.1"/>
    </source>
</evidence>
<sequence>MLREEILEPLGFRWMGYGVAEADLPLVGTAHATGLPPVPPLSTALTRAFGMSLDAVTHVSNDPRFLTAEIPSANVVSTADELSRFFDLLRRGGELDGTRILEPRTIRRAIIERSHHEVDLTLGAPLRHASGFMLGAKALGLYGPDTESAFGHLGFTNVLGWADPRRATSVGLVTTGKPALAPHLPDLWNLTRRIGLEAPKVEHPVLFGD</sequence>
<dbReference type="PANTHER" id="PTHR43283">
    <property type="entry name" value="BETA-LACTAMASE-RELATED"/>
    <property type="match status" value="1"/>
</dbReference>
<reference evidence="2" key="1">
    <citation type="submission" date="2020-05" db="EMBL/GenBank/DDBJ databases">
        <authorList>
            <person name="Chiriac C."/>
            <person name="Salcher M."/>
            <person name="Ghai R."/>
            <person name="Kavagutti S V."/>
        </authorList>
    </citation>
    <scope>NUCLEOTIDE SEQUENCE</scope>
</reference>
<accession>A0A6J7KZL9</accession>
<dbReference type="InterPro" id="IPR050789">
    <property type="entry name" value="Diverse_Enzym_Activities"/>
</dbReference>
<feature type="domain" description="Beta-lactamase-related" evidence="1">
    <location>
        <begin position="2"/>
        <end position="183"/>
    </location>
</feature>
<proteinExistence type="predicted"/>
<name>A0A6J7KZL9_9ZZZZ</name>
<gene>
    <name evidence="2" type="ORF">UFOPK3564_04013</name>
</gene>
<dbReference type="AlphaFoldDB" id="A0A6J7KZL9"/>